<protein>
    <recommendedName>
        <fullName evidence="4">SH3 domain-containing protein</fullName>
    </recommendedName>
</protein>
<dbReference type="EMBL" id="JAUTAL010000001">
    <property type="protein sequence ID" value="MDQ1098296.1"/>
    <property type="molecule type" value="Genomic_DNA"/>
</dbReference>
<feature type="compositionally biased region" description="Polar residues" evidence="1">
    <location>
        <begin position="80"/>
        <end position="92"/>
    </location>
</feature>
<keyword evidence="3" id="KW-1185">Reference proteome</keyword>
<proteinExistence type="predicted"/>
<evidence type="ECO:0000256" key="1">
    <source>
        <dbReference type="SAM" id="MobiDB-lite"/>
    </source>
</evidence>
<accession>A0ABU0TND1</accession>
<evidence type="ECO:0000313" key="2">
    <source>
        <dbReference type="EMBL" id="MDQ1098296.1"/>
    </source>
</evidence>
<comment type="caution">
    <text evidence="2">The sequence shown here is derived from an EMBL/GenBank/DDBJ whole genome shotgun (WGS) entry which is preliminary data.</text>
</comment>
<dbReference type="Gene3D" id="2.30.30.40">
    <property type="entry name" value="SH3 Domains"/>
    <property type="match status" value="1"/>
</dbReference>
<name>A0ABU0TND1_9FLAO</name>
<sequence>MKTFISIILVCLGTAFTHLWNPDSGTITEHSRGCTGSPGCTACTNCSGCGHCARDGGTCGACSRRPSESDSRRSRHGSKRNTSGKSKSSRTTISPKIQIDAININTNNRYMADLAVIKVYEKPSLTAKVITKVSKNEKLKPLPNHPNWFTVLLKKTNRIGYVYYKDVKQK</sequence>
<dbReference type="Proteomes" id="UP001225072">
    <property type="component" value="Unassembled WGS sequence"/>
</dbReference>
<gene>
    <name evidence="2" type="ORF">QE404_003443</name>
</gene>
<reference evidence="2 3" key="1">
    <citation type="submission" date="2023-07" db="EMBL/GenBank/DDBJ databases">
        <title>Functional and genomic diversity of the sorghum phyllosphere microbiome.</title>
        <authorList>
            <person name="Shade A."/>
        </authorList>
    </citation>
    <scope>NUCLEOTIDE SEQUENCE [LARGE SCALE GENOMIC DNA]</scope>
    <source>
        <strain evidence="2 3">SORGH_AS_1064</strain>
    </source>
</reference>
<organism evidence="2 3">
    <name type="scientific">Chryseobacterium camelliae</name>
    <dbReference type="NCBI Taxonomy" id="1265445"/>
    <lineage>
        <taxon>Bacteria</taxon>
        <taxon>Pseudomonadati</taxon>
        <taxon>Bacteroidota</taxon>
        <taxon>Flavobacteriia</taxon>
        <taxon>Flavobacteriales</taxon>
        <taxon>Weeksellaceae</taxon>
        <taxon>Chryseobacterium group</taxon>
        <taxon>Chryseobacterium</taxon>
    </lineage>
</organism>
<dbReference type="RefSeq" id="WP_307452456.1">
    <property type="nucleotide sequence ID" value="NZ_JAUTAL010000001.1"/>
</dbReference>
<feature type="region of interest" description="Disordered" evidence="1">
    <location>
        <begin position="63"/>
        <end position="92"/>
    </location>
</feature>
<evidence type="ECO:0000313" key="3">
    <source>
        <dbReference type="Proteomes" id="UP001225072"/>
    </source>
</evidence>
<evidence type="ECO:0008006" key="4">
    <source>
        <dbReference type="Google" id="ProtNLM"/>
    </source>
</evidence>